<evidence type="ECO:0000259" key="2">
    <source>
        <dbReference type="Pfam" id="PF03432"/>
    </source>
</evidence>
<dbReference type="InterPro" id="IPR005094">
    <property type="entry name" value="Endonuclease_MobA/VirD2"/>
</dbReference>
<proteinExistence type="predicted"/>
<feature type="compositionally biased region" description="Low complexity" evidence="1">
    <location>
        <begin position="542"/>
        <end position="551"/>
    </location>
</feature>
<dbReference type="RefSeq" id="WP_387883173.1">
    <property type="nucleotide sequence ID" value="NZ_JBIAWJ010000001.1"/>
</dbReference>
<evidence type="ECO:0000313" key="3">
    <source>
        <dbReference type="EMBL" id="MFF4520484.1"/>
    </source>
</evidence>
<protein>
    <submittedName>
        <fullName evidence="3">Relaxase/mobilization nuclease domain-containing protein</fullName>
    </submittedName>
</protein>
<name>A0ABW6UAL7_9ACTN</name>
<accession>A0ABW6UAL7</accession>
<feature type="region of interest" description="Disordered" evidence="1">
    <location>
        <begin position="542"/>
        <end position="600"/>
    </location>
</feature>
<sequence>MVPDISRGSRTYGLLVYLYGPGKRDEHIDPHQVASFDGFAPDPGRDPDATLTDLTRVLDLRVNQLGDRAPKKHVWHCSVRTDPGDRYLTDAEWGEVARRVVHATGIAEAGDPDGCRWVAVRHADDHIHILATIVRGDLRQPRNAYDQKRSQAECRRIEKEFGLRELKAGDGTAAPNPTSAERFKAERTGHDRTPREILRETVRQAVAGAADEAEFFTRLTEAGVRVNKRLAPSGDTLGYTVALPGDRNRDGQPVWFPGSKLAPDLSLPKIRKRLAASPVDQDHDPDDEPRSAHPGTPYSSRSQPSQARRQAAHAAERATTALGQEDDEDAAAQLVGAGELLDALAQTSPAATRHELREAARAFERATRSHIRAEHADNRAVRAAARGIVRAGDALGRGEDGGATAMVLSALVLLAIAAARWHSARGHAQQAAASAQAAHHLRAAYRAAARTPIRAMRDQGRNLPQPVRQRHADTINAALPNHQLGGQPGWDALAATLDQAERAGHDPAALLKEAVEWRELDTADSVPDVLVWRMRRLGKLPATATATATADAPRRRSASTAKNNKSTTASHTGARATPVPTDTGPGHVASADPRSRGPRR</sequence>
<dbReference type="Pfam" id="PF03432">
    <property type="entry name" value="Relaxase"/>
    <property type="match status" value="1"/>
</dbReference>
<gene>
    <name evidence="3" type="ORF">ACFY1D_03275</name>
</gene>
<feature type="region of interest" description="Disordered" evidence="1">
    <location>
        <begin position="276"/>
        <end position="326"/>
    </location>
</feature>
<dbReference type="Proteomes" id="UP001602058">
    <property type="component" value="Unassembled WGS sequence"/>
</dbReference>
<feature type="compositionally biased region" description="Low complexity" evidence="1">
    <location>
        <begin position="299"/>
        <end position="313"/>
    </location>
</feature>
<dbReference type="EMBL" id="JBIAWJ010000001">
    <property type="protein sequence ID" value="MFF4520484.1"/>
    <property type="molecule type" value="Genomic_DNA"/>
</dbReference>
<feature type="compositionally biased region" description="Basic and acidic residues" evidence="1">
    <location>
        <begin position="181"/>
        <end position="191"/>
    </location>
</feature>
<reference evidence="3 4" key="1">
    <citation type="submission" date="2024-10" db="EMBL/GenBank/DDBJ databases">
        <title>The Natural Products Discovery Center: Release of the First 8490 Sequenced Strains for Exploring Actinobacteria Biosynthetic Diversity.</title>
        <authorList>
            <person name="Kalkreuter E."/>
            <person name="Kautsar S.A."/>
            <person name="Yang D."/>
            <person name="Bader C.D."/>
            <person name="Teijaro C.N."/>
            <person name="Fluegel L."/>
            <person name="Davis C.M."/>
            <person name="Simpson J.R."/>
            <person name="Lauterbach L."/>
            <person name="Steele A.D."/>
            <person name="Gui C."/>
            <person name="Meng S."/>
            <person name="Li G."/>
            <person name="Viehrig K."/>
            <person name="Ye F."/>
            <person name="Su P."/>
            <person name="Kiefer A.F."/>
            <person name="Nichols A."/>
            <person name="Cepeda A.J."/>
            <person name="Yan W."/>
            <person name="Fan B."/>
            <person name="Jiang Y."/>
            <person name="Adhikari A."/>
            <person name="Zheng C.-J."/>
            <person name="Schuster L."/>
            <person name="Cowan T.M."/>
            <person name="Smanski M.J."/>
            <person name="Chevrette M.G."/>
            <person name="De Carvalho L.P.S."/>
            <person name="Shen B."/>
        </authorList>
    </citation>
    <scope>NUCLEOTIDE SEQUENCE [LARGE SCALE GENOMIC DNA]</scope>
    <source>
        <strain evidence="3 4">NPDC001390</strain>
    </source>
</reference>
<feature type="compositionally biased region" description="Polar residues" evidence="1">
    <location>
        <begin position="562"/>
        <end position="571"/>
    </location>
</feature>
<comment type="caution">
    <text evidence="3">The sequence shown here is derived from an EMBL/GenBank/DDBJ whole genome shotgun (WGS) entry which is preliminary data.</text>
</comment>
<keyword evidence="4" id="KW-1185">Reference proteome</keyword>
<organism evidence="3 4">
    <name type="scientific">Streptomyces bluensis</name>
    <dbReference type="NCBI Taxonomy" id="33897"/>
    <lineage>
        <taxon>Bacteria</taxon>
        <taxon>Bacillati</taxon>
        <taxon>Actinomycetota</taxon>
        <taxon>Actinomycetes</taxon>
        <taxon>Kitasatosporales</taxon>
        <taxon>Streptomycetaceae</taxon>
        <taxon>Streptomyces</taxon>
    </lineage>
</organism>
<feature type="domain" description="MobA/VirD2-like nuclease" evidence="2">
    <location>
        <begin position="63"/>
        <end position="163"/>
    </location>
</feature>
<feature type="region of interest" description="Disordered" evidence="1">
    <location>
        <begin position="167"/>
        <end position="191"/>
    </location>
</feature>
<feature type="region of interest" description="Disordered" evidence="1">
    <location>
        <begin position="234"/>
        <end position="262"/>
    </location>
</feature>
<evidence type="ECO:0000313" key="4">
    <source>
        <dbReference type="Proteomes" id="UP001602058"/>
    </source>
</evidence>
<evidence type="ECO:0000256" key="1">
    <source>
        <dbReference type="SAM" id="MobiDB-lite"/>
    </source>
</evidence>